<dbReference type="EMBL" id="JAPDNT010000009">
    <property type="protein sequence ID" value="MCW3475539.1"/>
    <property type="molecule type" value="Genomic_DNA"/>
</dbReference>
<dbReference type="InterPro" id="IPR004305">
    <property type="entry name" value="Thiaminase-2/PQQC"/>
</dbReference>
<reference evidence="2" key="2">
    <citation type="submission" date="2022-10" db="EMBL/GenBank/DDBJ databases">
        <authorList>
            <person name="Trinh H.N."/>
        </authorList>
    </citation>
    <scope>NUCLEOTIDE SEQUENCE</scope>
    <source>
        <strain evidence="2">RN2-1</strain>
    </source>
</reference>
<dbReference type="Pfam" id="PF03070">
    <property type="entry name" value="TENA_THI-4"/>
    <property type="match status" value="1"/>
</dbReference>
<accession>A0AA41YLB6</accession>
<organism evidence="2 3">
    <name type="scientific">Limobrevibacterium gyesilva</name>
    <dbReference type="NCBI Taxonomy" id="2991712"/>
    <lineage>
        <taxon>Bacteria</taxon>
        <taxon>Pseudomonadati</taxon>
        <taxon>Pseudomonadota</taxon>
        <taxon>Alphaproteobacteria</taxon>
        <taxon>Acetobacterales</taxon>
        <taxon>Acetobacteraceae</taxon>
        <taxon>Limobrevibacterium</taxon>
    </lineage>
</organism>
<dbReference type="Gene3D" id="1.20.910.10">
    <property type="entry name" value="Heme oxygenase-like"/>
    <property type="match status" value="1"/>
</dbReference>
<sequence>MRRDTGEAWTRYVEHGFVLALGAGTLPKPAFQHFLRQDYLFLIQFARAYALAGYKSADLRDLRAASASVAAIVDVEMPLHVAYCREWGLTEDDMAAEPEALETVAYTRFVLERGMSGDRLDLEVALVPCVVGYAEAVDRLLRNPRTVTHGNPYAAWMETYAGADYRALAVAAIGNLDRLGATRGAEARYADLLATFTAATRLEASFWDMGLAAA</sequence>
<dbReference type="InterPro" id="IPR016084">
    <property type="entry name" value="Haem_Oase-like_multi-hlx"/>
</dbReference>
<proteinExistence type="predicted"/>
<dbReference type="InterPro" id="IPR050967">
    <property type="entry name" value="Thiamine_Salvage_TenA"/>
</dbReference>
<name>A0AA41YLB6_9PROT</name>
<dbReference type="SUPFAM" id="SSF48613">
    <property type="entry name" value="Heme oxygenase-like"/>
    <property type="match status" value="1"/>
</dbReference>
<gene>
    <name evidence="2" type="ORF">OL599_13225</name>
</gene>
<dbReference type="RefSeq" id="WP_264714309.1">
    <property type="nucleotide sequence ID" value="NZ_JAPDNT010000009.1"/>
</dbReference>
<dbReference type="PANTHER" id="PTHR43198">
    <property type="entry name" value="BIFUNCTIONAL TH2 PROTEIN"/>
    <property type="match status" value="1"/>
</dbReference>
<reference evidence="2" key="1">
    <citation type="submission" date="2022-09" db="EMBL/GenBank/DDBJ databases">
        <title>Rhodovastum sp. nov. RN2-1 isolated from soil in Seongnam, South Korea.</title>
        <authorList>
            <person name="Le N.T."/>
        </authorList>
    </citation>
    <scope>NUCLEOTIDE SEQUENCE</scope>
    <source>
        <strain evidence="2">RN2-1</strain>
    </source>
</reference>
<keyword evidence="3" id="KW-1185">Reference proteome</keyword>
<dbReference type="CDD" id="cd19367">
    <property type="entry name" value="TenA_C_ScTHI20-like"/>
    <property type="match status" value="1"/>
</dbReference>
<evidence type="ECO:0000313" key="3">
    <source>
        <dbReference type="Proteomes" id="UP001165679"/>
    </source>
</evidence>
<feature type="domain" description="Thiaminase-2/PQQC" evidence="1">
    <location>
        <begin position="7"/>
        <end position="211"/>
    </location>
</feature>
<dbReference type="AlphaFoldDB" id="A0AA41YLB6"/>
<dbReference type="Proteomes" id="UP001165679">
    <property type="component" value="Unassembled WGS sequence"/>
</dbReference>
<evidence type="ECO:0000313" key="2">
    <source>
        <dbReference type="EMBL" id="MCW3475539.1"/>
    </source>
</evidence>
<dbReference type="GO" id="GO:0005829">
    <property type="term" value="C:cytosol"/>
    <property type="evidence" value="ECO:0007669"/>
    <property type="project" value="TreeGrafter"/>
</dbReference>
<comment type="caution">
    <text evidence="2">The sequence shown here is derived from an EMBL/GenBank/DDBJ whole genome shotgun (WGS) entry which is preliminary data.</text>
</comment>
<dbReference type="PANTHER" id="PTHR43198:SF2">
    <property type="entry name" value="SI:CH1073-67J19.1-RELATED"/>
    <property type="match status" value="1"/>
</dbReference>
<evidence type="ECO:0000259" key="1">
    <source>
        <dbReference type="Pfam" id="PF03070"/>
    </source>
</evidence>
<protein>
    <submittedName>
        <fullName evidence="2">TenA family protein</fullName>
    </submittedName>
</protein>